<dbReference type="EMBL" id="QPGB01000002">
    <property type="protein sequence ID" value="RCS58106.1"/>
    <property type="molecule type" value="Genomic_DNA"/>
</dbReference>
<comment type="similarity">
    <text evidence="2 7">Belongs to the ExbD/TolR family.</text>
</comment>
<dbReference type="RefSeq" id="WP_114402192.1">
    <property type="nucleotide sequence ID" value="NZ_QPGB01000002.1"/>
</dbReference>
<keyword evidence="5 8" id="KW-1133">Transmembrane helix</keyword>
<keyword evidence="4 7" id="KW-0812">Transmembrane</keyword>
<dbReference type="GO" id="GO:0015031">
    <property type="term" value="P:protein transport"/>
    <property type="evidence" value="ECO:0007669"/>
    <property type="project" value="UniProtKB-KW"/>
</dbReference>
<evidence type="ECO:0000256" key="3">
    <source>
        <dbReference type="ARBA" id="ARBA00022475"/>
    </source>
</evidence>
<dbReference type="GO" id="GO:0022857">
    <property type="term" value="F:transmembrane transporter activity"/>
    <property type="evidence" value="ECO:0007669"/>
    <property type="project" value="InterPro"/>
</dbReference>
<dbReference type="Pfam" id="PF02472">
    <property type="entry name" value="ExbD"/>
    <property type="match status" value="1"/>
</dbReference>
<proteinExistence type="inferred from homology"/>
<sequence>MAAVQRSSRGGRGRRMMNDINVVPYIDVMLVLLIIFMVAAPMINPGTVDLPSVAKSTSPQRPPLEVILKSNGDLLLRQRDKNGQSQEQPINKNDLPLRVAELQREDPELAVVIAADKSIRYELVMQTLSSLQKRQIQKVGLLVNPENAP</sequence>
<reference evidence="9 10" key="1">
    <citation type="journal article" date="2018" name="Int. J. Syst. Evol. Microbiol.">
        <title>Parvibium lacunae gen. nov., sp. nov., a new member of the family Alcaligenaceae isolated from a freshwater pond.</title>
        <authorList>
            <person name="Chen W.M."/>
            <person name="Xie P.B."/>
            <person name="Hsu M.Y."/>
            <person name="Sheu S.Y."/>
        </authorList>
    </citation>
    <scope>NUCLEOTIDE SEQUENCE [LARGE SCALE GENOMIC DNA]</scope>
    <source>
        <strain evidence="9 10">KMB9</strain>
    </source>
</reference>
<keyword evidence="7" id="KW-0813">Transport</keyword>
<name>A0A368L3D7_9BURK</name>
<dbReference type="PANTHER" id="PTHR30558:SF7">
    <property type="entry name" value="TOL-PAL SYSTEM PROTEIN TOLR"/>
    <property type="match status" value="1"/>
</dbReference>
<keyword evidence="3" id="KW-1003">Cell membrane</keyword>
<feature type="transmembrane region" description="Helical" evidence="8">
    <location>
        <begin position="21"/>
        <end position="43"/>
    </location>
</feature>
<dbReference type="Proteomes" id="UP000252357">
    <property type="component" value="Unassembled WGS sequence"/>
</dbReference>
<comment type="subcellular location">
    <subcellularLocation>
        <location evidence="1">Cell membrane</location>
        <topology evidence="1">Single-pass membrane protein</topology>
    </subcellularLocation>
    <subcellularLocation>
        <location evidence="7">Cell membrane</location>
        <topology evidence="7">Single-pass type II membrane protein</topology>
    </subcellularLocation>
</comment>
<dbReference type="InterPro" id="IPR003400">
    <property type="entry name" value="ExbD"/>
</dbReference>
<evidence type="ECO:0000256" key="4">
    <source>
        <dbReference type="ARBA" id="ARBA00022692"/>
    </source>
</evidence>
<dbReference type="OrthoDB" id="9798629at2"/>
<evidence type="ECO:0000256" key="5">
    <source>
        <dbReference type="ARBA" id="ARBA00022989"/>
    </source>
</evidence>
<evidence type="ECO:0000256" key="8">
    <source>
        <dbReference type="SAM" id="Phobius"/>
    </source>
</evidence>
<protein>
    <submittedName>
        <fullName evidence="9">ExbD/TolR family protein</fullName>
    </submittedName>
</protein>
<dbReference type="AlphaFoldDB" id="A0A368L3D7"/>
<keyword evidence="6 8" id="KW-0472">Membrane</keyword>
<evidence type="ECO:0000256" key="1">
    <source>
        <dbReference type="ARBA" id="ARBA00004162"/>
    </source>
</evidence>
<dbReference type="Gene3D" id="3.30.420.270">
    <property type="match status" value="1"/>
</dbReference>
<evidence type="ECO:0000313" key="10">
    <source>
        <dbReference type="Proteomes" id="UP000252357"/>
    </source>
</evidence>
<organism evidence="9 10">
    <name type="scientific">Parvibium lacunae</name>
    <dbReference type="NCBI Taxonomy" id="1888893"/>
    <lineage>
        <taxon>Bacteria</taxon>
        <taxon>Pseudomonadati</taxon>
        <taxon>Pseudomonadota</taxon>
        <taxon>Betaproteobacteria</taxon>
        <taxon>Burkholderiales</taxon>
        <taxon>Alcaligenaceae</taxon>
        <taxon>Parvibium</taxon>
    </lineage>
</organism>
<comment type="caution">
    <text evidence="9">The sequence shown here is derived from an EMBL/GenBank/DDBJ whole genome shotgun (WGS) entry which is preliminary data.</text>
</comment>
<evidence type="ECO:0000313" key="9">
    <source>
        <dbReference type="EMBL" id="RCS58106.1"/>
    </source>
</evidence>
<keyword evidence="10" id="KW-1185">Reference proteome</keyword>
<evidence type="ECO:0000256" key="6">
    <source>
        <dbReference type="ARBA" id="ARBA00023136"/>
    </source>
</evidence>
<evidence type="ECO:0000256" key="2">
    <source>
        <dbReference type="ARBA" id="ARBA00005811"/>
    </source>
</evidence>
<dbReference type="GO" id="GO:0005886">
    <property type="term" value="C:plasma membrane"/>
    <property type="evidence" value="ECO:0007669"/>
    <property type="project" value="UniProtKB-SubCell"/>
</dbReference>
<dbReference type="PANTHER" id="PTHR30558">
    <property type="entry name" value="EXBD MEMBRANE COMPONENT OF PMF-DRIVEN MACROMOLECULE IMPORT SYSTEM"/>
    <property type="match status" value="1"/>
</dbReference>
<accession>A0A368L3D7</accession>
<keyword evidence="7" id="KW-0653">Protein transport</keyword>
<gene>
    <name evidence="9" type="ORF">DU000_04505</name>
</gene>
<evidence type="ECO:0000256" key="7">
    <source>
        <dbReference type="RuleBase" id="RU003879"/>
    </source>
</evidence>